<comment type="caution">
    <text evidence="7">The sequence shown here is derived from an EMBL/GenBank/DDBJ whole genome shotgun (WGS) entry which is preliminary data.</text>
</comment>
<proteinExistence type="predicted"/>
<keyword evidence="2" id="KW-0597">Phosphoprotein</keyword>
<reference evidence="7 8" key="1">
    <citation type="submission" date="2024-10" db="EMBL/GenBank/DDBJ databases">
        <title>The Natural Products Discovery Center: Release of the First 8490 Sequenced Strains for Exploring Actinobacteria Biosynthetic Diversity.</title>
        <authorList>
            <person name="Kalkreuter E."/>
            <person name="Kautsar S.A."/>
            <person name="Yang D."/>
            <person name="Bader C.D."/>
            <person name="Teijaro C.N."/>
            <person name="Fluegel L."/>
            <person name="Davis C.M."/>
            <person name="Simpson J.R."/>
            <person name="Lauterbach L."/>
            <person name="Steele A.D."/>
            <person name="Gui C."/>
            <person name="Meng S."/>
            <person name="Li G."/>
            <person name="Viehrig K."/>
            <person name="Ye F."/>
            <person name="Su P."/>
            <person name="Kiefer A.F."/>
            <person name="Nichols A."/>
            <person name="Cepeda A.J."/>
            <person name="Yan W."/>
            <person name="Fan B."/>
            <person name="Jiang Y."/>
            <person name="Adhikari A."/>
            <person name="Zheng C.-J."/>
            <person name="Schuster L."/>
            <person name="Cowan T.M."/>
            <person name="Smanski M.J."/>
            <person name="Chevrette M.G."/>
            <person name="De Carvalho L.P.S."/>
            <person name="Shen B."/>
        </authorList>
    </citation>
    <scope>NUCLEOTIDE SEQUENCE [LARGE SCALE GENOMIC DNA]</scope>
    <source>
        <strain evidence="7 8">NPDC093086</strain>
    </source>
</reference>
<feature type="region of interest" description="Disordered" evidence="5">
    <location>
        <begin position="58"/>
        <end position="87"/>
    </location>
</feature>
<sequence length="260" mass="26930">MNRSGVGGLSREEGLALFDTALATGEPHLVPAALDLAALSAPGSFVQPLLRGLVPPAPAAGASGAGSPDSPDAGGSDGRWRKALGGLTEEERRRTLLRLVRTETAMVLGLEGPGQVGAERGFLDQGLDSLMAVELRNRLGAHAGLRLPATLVFDLPTPMAVAKHLHDALGDLTGSGRPEPAAGEGTDGIEGALDRLESVLAAGDVPDDVTREKIAERLAVIAAAWARPPRDAASAAEPERHLDGATAEEIFDILDREFDE</sequence>
<dbReference type="PANTHER" id="PTHR43775">
    <property type="entry name" value="FATTY ACID SYNTHASE"/>
    <property type="match status" value="1"/>
</dbReference>
<evidence type="ECO:0000256" key="1">
    <source>
        <dbReference type="ARBA" id="ARBA00022450"/>
    </source>
</evidence>
<evidence type="ECO:0000259" key="6">
    <source>
        <dbReference type="PROSITE" id="PS50075"/>
    </source>
</evidence>
<dbReference type="SMART" id="SM00823">
    <property type="entry name" value="PKS_PP"/>
    <property type="match status" value="1"/>
</dbReference>
<feature type="domain" description="Carrier" evidence="6">
    <location>
        <begin position="91"/>
        <end position="169"/>
    </location>
</feature>
<evidence type="ECO:0000313" key="7">
    <source>
        <dbReference type="EMBL" id="MFJ6038656.1"/>
    </source>
</evidence>
<dbReference type="SMART" id="SM01294">
    <property type="entry name" value="PKS_PP_betabranch"/>
    <property type="match status" value="1"/>
</dbReference>
<keyword evidence="8" id="KW-1185">Reference proteome</keyword>
<dbReference type="SUPFAM" id="SSF47336">
    <property type="entry name" value="ACP-like"/>
    <property type="match status" value="1"/>
</dbReference>
<dbReference type="Gene3D" id="1.10.1200.10">
    <property type="entry name" value="ACP-like"/>
    <property type="match status" value="1"/>
</dbReference>
<dbReference type="InterPro" id="IPR009081">
    <property type="entry name" value="PP-bd_ACP"/>
</dbReference>
<evidence type="ECO:0000256" key="5">
    <source>
        <dbReference type="SAM" id="MobiDB-lite"/>
    </source>
</evidence>
<dbReference type="RefSeq" id="WP_401484779.1">
    <property type="nucleotide sequence ID" value="NZ_JBIVPC010000011.1"/>
</dbReference>
<dbReference type="InterPro" id="IPR050091">
    <property type="entry name" value="PKS_NRPS_Biosynth_Enz"/>
</dbReference>
<evidence type="ECO:0000313" key="8">
    <source>
        <dbReference type="Proteomes" id="UP001617907"/>
    </source>
</evidence>
<organism evidence="7 8">
    <name type="scientific">Streptomyces ardesiacus</name>
    <dbReference type="NCBI Taxonomy" id="285564"/>
    <lineage>
        <taxon>Bacteria</taxon>
        <taxon>Bacillati</taxon>
        <taxon>Actinomycetota</taxon>
        <taxon>Actinomycetes</taxon>
        <taxon>Kitasatosporales</taxon>
        <taxon>Streptomycetaceae</taxon>
        <taxon>Streptomyces</taxon>
    </lineage>
</organism>
<evidence type="ECO:0000256" key="3">
    <source>
        <dbReference type="ARBA" id="ARBA00022679"/>
    </source>
</evidence>
<gene>
    <name evidence="7" type="ORF">ACIQFM_20645</name>
</gene>
<dbReference type="InterPro" id="IPR020806">
    <property type="entry name" value="PKS_PP-bd"/>
</dbReference>
<dbReference type="InterPro" id="IPR036736">
    <property type="entry name" value="ACP-like_sf"/>
</dbReference>
<accession>A0ABW8HD37</accession>
<keyword evidence="1" id="KW-0596">Phosphopantetheine</keyword>
<evidence type="ECO:0000256" key="4">
    <source>
        <dbReference type="ARBA" id="ARBA00023268"/>
    </source>
</evidence>
<protein>
    <submittedName>
        <fullName evidence="7">Phosphopantetheine-binding protein</fullName>
    </submittedName>
</protein>
<dbReference type="EMBL" id="JBIVPC010000011">
    <property type="protein sequence ID" value="MFJ6038656.1"/>
    <property type="molecule type" value="Genomic_DNA"/>
</dbReference>
<dbReference type="PROSITE" id="PS50075">
    <property type="entry name" value="CARRIER"/>
    <property type="match status" value="1"/>
</dbReference>
<name>A0ABW8HD37_9ACTN</name>
<dbReference type="Pfam" id="PF00550">
    <property type="entry name" value="PP-binding"/>
    <property type="match status" value="1"/>
</dbReference>
<dbReference type="PANTHER" id="PTHR43775:SF51">
    <property type="entry name" value="INACTIVE PHENOLPHTHIOCEROL SYNTHESIS POLYKETIDE SYNTHASE TYPE I PKS1-RELATED"/>
    <property type="match status" value="1"/>
</dbReference>
<feature type="compositionally biased region" description="Low complexity" evidence="5">
    <location>
        <begin position="59"/>
        <end position="74"/>
    </location>
</feature>
<dbReference type="Gene3D" id="3.40.50.720">
    <property type="entry name" value="NAD(P)-binding Rossmann-like Domain"/>
    <property type="match status" value="1"/>
</dbReference>
<keyword evidence="4" id="KW-0511">Multifunctional enzyme</keyword>
<evidence type="ECO:0000256" key="2">
    <source>
        <dbReference type="ARBA" id="ARBA00022553"/>
    </source>
</evidence>
<dbReference type="Proteomes" id="UP001617907">
    <property type="component" value="Unassembled WGS sequence"/>
</dbReference>
<keyword evidence="3" id="KW-0808">Transferase</keyword>